<feature type="transmembrane region" description="Helical" evidence="2">
    <location>
        <begin position="6"/>
        <end position="28"/>
    </location>
</feature>
<sequence>MTEKVIIAGFGGQGVMLSGMLLAQAGLLRKREVTWLPSYGPEMRGGTANCHVTVSSRPIASPVILAPDCAIVMNLPSFDKYERQVVPGGLFLVNSSLVTKRSGRKDFRVVPVPVNELAQELGNAKTANMVMLGAYAGVSGALDRELFIKALEVIGGKKDHLLIDANVRAFDCGMEYVTGGYCGEIGA</sequence>
<dbReference type="EMBL" id="FWXW01000012">
    <property type="protein sequence ID" value="SMC87549.1"/>
    <property type="molecule type" value="Genomic_DNA"/>
</dbReference>
<dbReference type="PANTHER" id="PTHR42730">
    <property type="entry name" value="2-OXOGLUTARATE SYNTHASE SUBUNIT KORC"/>
    <property type="match status" value="1"/>
</dbReference>
<evidence type="ECO:0000313" key="5">
    <source>
        <dbReference type="Proteomes" id="UP000192790"/>
    </source>
</evidence>
<evidence type="ECO:0000256" key="1">
    <source>
        <dbReference type="ARBA" id="ARBA00023002"/>
    </source>
</evidence>
<dbReference type="STRING" id="1122930.SAMN02745168_0159"/>
<keyword evidence="2" id="KW-0472">Membrane</keyword>
<reference evidence="4 5" key="1">
    <citation type="submission" date="2017-04" db="EMBL/GenBank/DDBJ databases">
        <authorList>
            <person name="Afonso C.L."/>
            <person name="Miller P.J."/>
            <person name="Scott M.A."/>
            <person name="Spackman E."/>
            <person name="Goraichik I."/>
            <person name="Dimitrov K.M."/>
            <person name="Suarez D.L."/>
            <person name="Swayne D.E."/>
        </authorList>
    </citation>
    <scope>NUCLEOTIDE SEQUENCE [LARGE SCALE GENOMIC DNA]</scope>
    <source>
        <strain evidence="4 5">DSM 12816</strain>
    </source>
</reference>
<name>A0A1W2CQQ0_9FIRM</name>
<dbReference type="InterPro" id="IPR002869">
    <property type="entry name" value="Pyrv_flavodox_OxRed_cen"/>
</dbReference>
<proteinExistence type="predicted"/>
<dbReference type="Gene3D" id="3.40.920.10">
    <property type="entry name" value="Pyruvate-ferredoxin oxidoreductase, PFOR, domain III"/>
    <property type="match status" value="1"/>
</dbReference>
<dbReference type="OrthoDB" id="9789125at2"/>
<gene>
    <name evidence="4" type="ORF">SAMN02745168_0159</name>
</gene>
<organism evidence="4 5">
    <name type="scientific">Papillibacter cinnamivorans DSM 12816</name>
    <dbReference type="NCBI Taxonomy" id="1122930"/>
    <lineage>
        <taxon>Bacteria</taxon>
        <taxon>Bacillati</taxon>
        <taxon>Bacillota</taxon>
        <taxon>Clostridia</taxon>
        <taxon>Eubacteriales</taxon>
        <taxon>Oscillospiraceae</taxon>
        <taxon>Papillibacter</taxon>
    </lineage>
</organism>
<protein>
    <submittedName>
        <fullName evidence="4">2-oxoglutarate ferredoxin oxidoreductase subunit gamma</fullName>
    </submittedName>
</protein>
<evidence type="ECO:0000313" key="4">
    <source>
        <dbReference type="EMBL" id="SMC87549.1"/>
    </source>
</evidence>
<keyword evidence="2" id="KW-0812">Transmembrane</keyword>
<dbReference type="AlphaFoldDB" id="A0A1W2CQQ0"/>
<dbReference type="PANTHER" id="PTHR42730:SF1">
    <property type="entry name" value="2-OXOGLUTARATE SYNTHASE SUBUNIT KORC"/>
    <property type="match status" value="1"/>
</dbReference>
<keyword evidence="1" id="KW-0560">Oxidoreductase</keyword>
<keyword evidence="2" id="KW-1133">Transmembrane helix</keyword>
<evidence type="ECO:0000259" key="3">
    <source>
        <dbReference type="Pfam" id="PF01558"/>
    </source>
</evidence>
<evidence type="ECO:0000256" key="2">
    <source>
        <dbReference type="SAM" id="Phobius"/>
    </source>
</evidence>
<dbReference type="InterPro" id="IPR019752">
    <property type="entry name" value="Pyrv/ketoisovalerate_OxRed_cat"/>
</dbReference>
<keyword evidence="5" id="KW-1185">Reference proteome</keyword>
<accession>A0A1W2CQQ0</accession>
<dbReference type="Pfam" id="PF01558">
    <property type="entry name" value="POR"/>
    <property type="match status" value="1"/>
</dbReference>
<feature type="domain" description="Pyruvate/ketoisovalerate oxidoreductase catalytic" evidence="3">
    <location>
        <begin position="11"/>
        <end position="175"/>
    </location>
</feature>
<dbReference type="Proteomes" id="UP000192790">
    <property type="component" value="Unassembled WGS sequence"/>
</dbReference>
<dbReference type="RefSeq" id="WP_084235580.1">
    <property type="nucleotide sequence ID" value="NZ_FWXW01000012.1"/>
</dbReference>
<dbReference type="GO" id="GO:0016903">
    <property type="term" value="F:oxidoreductase activity, acting on the aldehyde or oxo group of donors"/>
    <property type="evidence" value="ECO:0007669"/>
    <property type="project" value="InterPro"/>
</dbReference>
<dbReference type="InterPro" id="IPR052554">
    <property type="entry name" value="2-oxoglutarate_synth_KorC"/>
</dbReference>
<dbReference type="SUPFAM" id="SSF53323">
    <property type="entry name" value="Pyruvate-ferredoxin oxidoreductase, PFOR, domain III"/>
    <property type="match status" value="1"/>
</dbReference>